<comment type="catalytic activity">
    <reaction evidence="12">
        <text>a 1,2-diacyl-sn-glycero-3-phospho-L-serine + H(+) = a 1,2-diacyl-sn-glycero-3-phosphoethanolamine + CO2</text>
        <dbReference type="Rhea" id="RHEA:20828"/>
        <dbReference type="ChEBI" id="CHEBI:15378"/>
        <dbReference type="ChEBI" id="CHEBI:16526"/>
        <dbReference type="ChEBI" id="CHEBI:57262"/>
        <dbReference type="ChEBI" id="CHEBI:64612"/>
        <dbReference type="EC" id="4.1.1.65"/>
    </reaction>
</comment>
<evidence type="ECO:0000256" key="6">
    <source>
        <dbReference type="ARBA" id="ARBA00023136"/>
    </source>
</evidence>
<evidence type="ECO:0000256" key="4">
    <source>
        <dbReference type="ARBA" id="ARBA00022793"/>
    </source>
</evidence>
<gene>
    <name evidence="12 13" type="primary">psd</name>
    <name evidence="13" type="ORF">IC617_15685</name>
</gene>
<dbReference type="HAMAP" id="MF_00662">
    <property type="entry name" value="PS_decarb_PSD_B_type1"/>
    <property type="match status" value="1"/>
</dbReference>
<evidence type="ECO:0000313" key="13">
    <source>
        <dbReference type="EMBL" id="MBD1390874.1"/>
    </source>
</evidence>
<dbReference type="InterPro" id="IPR033177">
    <property type="entry name" value="PSD-B"/>
</dbReference>
<dbReference type="RefSeq" id="WP_191145982.1">
    <property type="nucleotide sequence ID" value="NZ_JACXAF010000024.1"/>
</dbReference>
<dbReference type="PANTHER" id="PTHR10067">
    <property type="entry name" value="PHOSPHATIDYLSERINE DECARBOXYLASE"/>
    <property type="match status" value="1"/>
</dbReference>
<comment type="pathway">
    <text evidence="12">Phospholipid metabolism; phosphatidylethanolamine biosynthesis; phosphatidylethanolamine from CDP-diacylglycerol: step 2/2.</text>
</comment>
<evidence type="ECO:0000313" key="14">
    <source>
        <dbReference type="Proteomes" id="UP000638014"/>
    </source>
</evidence>
<feature type="chain" id="PRO_5035347540" description="Phosphatidylserine decarboxylase beta chain" evidence="12">
    <location>
        <begin position="1"/>
        <end position="251"/>
    </location>
</feature>
<dbReference type="EC" id="4.1.1.65" evidence="12"/>
<keyword evidence="3 12" id="KW-0444">Lipid biosynthesis</keyword>
<evidence type="ECO:0000256" key="5">
    <source>
        <dbReference type="ARBA" id="ARBA00023098"/>
    </source>
</evidence>
<dbReference type="AlphaFoldDB" id="A0A8J6QU60"/>
<dbReference type="EMBL" id="JACXAF010000024">
    <property type="protein sequence ID" value="MBD1390874.1"/>
    <property type="molecule type" value="Genomic_DNA"/>
</dbReference>
<keyword evidence="2 12" id="KW-1003">Cell membrane</keyword>
<keyword evidence="8 12" id="KW-0594">Phospholipid biosynthesis</keyword>
<comment type="pathway">
    <text evidence="1">Lipid metabolism.</text>
</comment>
<comment type="function">
    <text evidence="12">Catalyzes the formation of phosphatidylethanolamine (PtdEtn) from phosphatidylserine (PtdSer).</text>
</comment>
<proteinExistence type="inferred from homology"/>
<keyword evidence="5 12" id="KW-0443">Lipid metabolism</keyword>
<keyword evidence="7 12" id="KW-0865">Zymogen</keyword>
<dbReference type="PANTHER" id="PTHR10067:SF6">
    <property type="entry name" value="PHOSPHATIDYLSERINE DECARBOXYLASE PROENZYME, MITOCHONDRIAL"/>
    <property type="match status" value="1"/>
</dbReference>
<keyword evidence="10 12" id="KW-1208">Phospholipid metabolism</keyword>
<comment type="PTM">
    <text evidence="12">Is synthesized initially as an inactive proenzyme. Formation of the active enzyme involves a self-maturation process in which the active site pyruvoyl group is generated from an internal serine residue via an autocatalytic post-translational modification. Two non-identical subunits are generated from the proenzyme in this reaction, and the pyruvate is formed at the N-terminus of the alpha chain, which is derived from the carboxyl end of the proenzyme. The autoendoproteolytic cleavage occurs by a canonical serine protease mechanism, in which the side chain hydroxyl group of the serine supplies its oxygen atom to form the C-terminus of the beta chain, while the remainder of the serine residue undergoes an oxidative deamination to produce ammonia and the pyruvoyl prosthetic group on the alpha chain. During this reaction, the Ser that is part of the protease active site of the proenzyme becomes the pyruvoyl prosthetic group, which constitutes an essential element of the active site of the mature decarboxylase.</text>
</comment>
<sequence length="288" mass="31149">MDSLKVALQYCFPQHGLSRLLGRLAAAQAGTITTRTIQWFIKRYQVNMDEAANPDPGGYKTFNDFFTRALKPGARPIDDTANTLVQPADGAVSQCGAINNGQIFQAKGHEYSATALLGGDAQLAEQFNDGTFATIYLSPTDYHRVHMPVDGVLRRMIYVPGKLFSVNPLTAQNVPGLFARNERVVCIFDTPVGPMAQILVGATIVASMETVWAGTITPPAGKQVFSWQYPAQGPTSVSLNKGDEMGRFKLGSTVIMLFGKDAINFVDSMAAEATTRMGEPMATFGRAE</sequence>
<dbReference type="GO" id="GO:0005886">
    <property type="term" value="C:plasma membrane"/>
    <property type="evidence" value="ECO:0007669"/>
    <property type="project" value="UniProtKB-SubCell"/>
</dbReference>
<evidence type="ECO:0000256" key="11">
    <source>
        <dbReference type="ARBA" id="ARBA00023317"/>
    </source>
</evidence>
<evidence type="ECO:0000256" key="9">
    <source>
        <dbReference type="ARBA" id="ARBA00023239"/>
    </source>
</evidence>
<evidence type="ECO:0000256" key="2">
    <source>
        <dbReference type="ARBA" id="ARBA00022475"/>
    </source>
</evidence>
<evidence type="ECO:0000256" key="8">
    <source>
        <dbReference type="ARBA" id="ARBA00023209"/>
    </source>
</evidence>
<feature type="site" description="Cleavage (non-hydrolytic); by autocatalysis" evidence="12">
    <location>
        <begin position="251"/>
        <end position="252"/>
    </location>
</feature>
<dbReference type="UniPathway" id="UPA00558">
    <property type="reaction ID" value="UER00616"/>
</dbReference>
<dbReference type="InterPro" id="IPR033178">
    <property type="entry name" value="PSD_type1_pro"/>
</dbReference>
<feature type="active site" description="Charge relay system; for autoendoproteolytic cleavage activity" evidence="12">
    <location>
        <position position="89"/>
    </location>
</feature>
<comment type="cofactor">
    <cofactor evidence="12">
        <name>pyruvate</name>
        <dbReference type="ChEBI" id="CHEBI:15361"/>
    </cofactor>
    <text evidence="12">Binds 1 pyruvoyl group covalently per subunit.</text>
</comment>
<evidence type="ECO:0000256" key="1">
    <source>
        <dbReference type="ARBA" id="ARBA00005189"/>
    </source>
</evidence>
<comment type="caution">
    <text evidence="13">The sequence shown here is derived from an EMBL/GenBank/DDBJ whole genome shotgun (WGS) entry which is preliminary data.</text>
</comment>
<keyword evidence="11 12" id="KW-0670">Pyruvate</keyword>
<keyword evidence="4 12" id="KW-0210">Decarboxylase</keyword>
<dbReference type="GO" id="GO:0006646">
    <property type="term" value="P:phosphatidylethanolamine biosynthetic process"/>
    <property type="evidence" value="ECO:0007669"/>
    <property type="project" value="UniProtKB-UniRule"/>
</dbReference>
<keyword evidence="6 12" id="KW-0472">Membrane</keyword>
<dbReference type="InterPro" id="IPR003817">
    <property type="entry name" value="PS_Dcarbxylase"/>
</dbReference>
<comment type="subcellular location">
    <subcellularLocation>
        <location evidence="12">Cell membrane</location>
        <topology evidence="12">Peripheral membrane protein</topology>
    </subcellularLocation>
</comment>
<organism evidence="13 14">
    <name type="scientific">Neiella litorisoli</name>
    <dbReference type="NCBI Taxonomy" id="2771431"/>
    <lineage>
        <taxon>Bacteria</taxon>
        <taxon>Pseudomonadati</taxon>
        <taxon>Pseudomonadota</taxon>
        <taxon>Gammaproteobacteria</taxon>
        <taxon>Alteromonadales</taxon>
        <taxon>Echinimonadaceae</taxon>
        <taxon>Neiella</taxon>
    </lineage>
</organism>
<evidence type="ECO:0000256" key="3">
    <source>
        <dbReference type="ARBA" id="ARBA00022516"/>
    </source>
</evidence>
<keyword evidence="14" id="KW-1185">Reference proteome</keyword>
<evidence type="ECO:0000256" key="7">
    <source>
        <dbReference type="ARBA" id="ARBA00023145"/>
    </source>
</evidence>
<dbReference type="GO" id="GO:0004609">
    <property type="term" value="F:phosphatidylserine decarboxylase activity"/>
    <property type="evidence" value="ECO:0007669"/>
    <property type="project" value="UniProtKB-UniRule"/>
</dbReference>
<feature type="active site" description="Charge relay system; for autoendoproteolytic cleavage activity" evidence="12">
    <location>
        <position position="146"/>
    </location>
</feature>
<keyword evidence="9 12" id="KW-0456">Lyase</keyword>
<accession>A0A8J6QU60</accession>
<feature type="active site" description="Schiff-base intermediate with substrate; via pyruvic acid; for decarboxylase activity" evidence="12">
    <location>
        <position position="252"/>
    </location>
</feature>
<evidence type="ECO:0000256" key="10">
    <source>
        <dbReference type="ARBA" id="ARBA00023264"/>
    </source>
</evidence>
<reference evidence="13" key="1">
    <citation type="submission" date="2020-09" db="EMBL/GenBank/DDBJ databases">
        <title>A novel bacterium of genus Neiella, isolated from South China Sea.</title>
        <authorList>
            <person name="Huang H."/>
            <person name="Mo K."/>
            <person name="Hu Y."/>
        </authorList>
    </citation>
    <scope>NUCLEOTIDE SEQUENCE</scope>
    <source>
        <strain evidence="13">HB171785</strain>
    </source>
</reference>
<feature type="modified residue" description="Pyruvic acid (Ser); by autocatalysis" evidence="12">
    <location>
        <position position="252"/>
    </location>
</feature>
<feature type="chain" id="PRO_5035347539" description="Phosphatidylserine decarboxylase alpha chain" evidence="12">
    <location>
        <begin position="252"/>
        <end position="288"/>
    </location>
</feature>
<comment type="subunit">
    <text evidence="12">Heterodimer of a large membrane-associated beta subunit and a small pyruvoyl-containing alpha subunit.</text>
</comment>
<comment type="similarity">
    <text evidence="12">Belongs to the phosphatidylserine decarboxylase family. PSD-B subfamily. Prokaryotic type I sub-subfamily.</text>
</comment>
<dbReference type="Proteomes" id="UP000638014">
    <property type="component" value="Unassembled WGS sequence"/>
</dbReference>
<name>A0A8J6QU60_9GAMM</name>
<evidence type="ECO:0000256" key="12">
    <source>
        <dbReference type="HAMAP-Rule" id="MF_00662"/>
    </source>
</evidence>
<protein>
    <recommendedName>
        <fullName evidence="12">Phosphatidylserine decarboxylase proenzyme</fullName>
        <ecNumber evidence="12">4.1.1.65</ecNumber>
    </recommendedName>
    <component>
        <recommendedName>
            <fullName evidence="12">Phosphatidylserine decarboxylase alpha chain</fullName>
        </recommendedName>
    </component>
    <component>
        <recommendedName>
            <fullName evidence="12">Phosphatidylserine decarboxylase beta chain</fullName>
        </recommendedName>
    </component>
</protein>
<dbReference type="NCBIfam" id="TIGR00163">
    <property type="entry name" value="PS_decarb"/>
    <property type="match status" value="1"/>
</dbReference>
<dbReference type="Pfam" id="PF02666">
    <property type="entry name" value="PS_Dcarbxylase"/>
    <property type="match status" value="1"/>
</dbReference>
<feature type="active site" description="Charge relay system; for autoendoproteolytic cleavage activity" evidence="12">
    <location>
        <position position="252"/>
    </location>
</feature>